<dbReference type="Proteomes" id="UP000752696">
    <property type="component" value="Unassembled WGS sequence"/>
</dbReference>
<comment type="caution">
    <text evidence="1">The sequence shown here is derived from an EMBL/GenBank/DDBJ whole genome shotgun (WGS) entry which is preliminary data.</text>
</comment>
<name>A0A6V7H4U2_9HYME</name>
<sequence>KKLVCVAKRRAARAEIQAKALIPISGRVVILVARLKADRALLLSNMPSL</sequence>
<keyword evidence="2" id="KW-1185">Reference proteome</keyword>
<evidence type="ECO:0000313" key="1">
    <source>
        <dbReference type="EMBL" id="CAD1473192.1"/>
    </source>
</evidence>
<gene>
    <name evidence="1" type="ORF">MHI_LOCUS362885</name>
</gene>
<feature type="non-terminal residue" evidence="1">
    <location>
        <position position="1"/>
    </location>
</feature>
<dbReference type="AlphaFoldDB" id="A0A6V7H4U2"/>
<evidence type="ECO:0000313" key="2">
    <source>
        <dbReference type="Proteomes" id="UP000752696"/>
    </source>
</evidence>
<proteinExistence type="predicted"/>
<reference evidence="1" key="1">
    <citation type="submission" date="2020-07" db="EMBL/GenBank/DDBJ databases">
        <authorList>
            <person name="Nazaruddin N."/>
        </authorList>
    </citation>
    <scope>NUCLEOTIDE SEQUENCE</scope>
</reference>
<accession>A0A6V7H4U2</accession>
<organism evidence="1 2">
    <name type="scientific">Heterotrigona itama</name>
    <dbReference type="NCBI Taxonomy" id="395501"/>
    <lineage>
        <taxon>Eukaryota</taxon>
        <taxon>Metazoa</taxon>
        <taxon>Ecdysozoa</taxon>
        <taxon>Arthropoda</taxon>
        <taxon>Hexapoda</taxon>
        <taxon>Insecta</taxon>
        <taxon>Pterygota</taxon>
        <taxon>Neoptera</taxon>
        <taxon>Endopterygota</taxon>
        <taxon>Hymenoptera</taxon>
        <taxon>Apocrita</taxon>
        <taxon>Aculeata</taxon>
        <taxon>Apoidea</taxon>
        <taxon>Anthophila</taxon>
        <taxon>Apidae</taxon>
        <taxon>Heterotrigona</taxon>
    </lineage>
</organism>
<dbReference type="EMBL" id="CAJDYZ010006262">
    <property type="protein sequence ID" value="CAD1473192.1"/>
    <property type="molecule type" value="Genomic_DNA"/>
</dbReference>
<feature type="non-terminal residue" evidence="1">
    <location>
        <position position="49"/>
    </location>
</feature>
<protein>
    <submittedName>
        <fullName evidence="1">Uncharacterized protein</fullName>
    </submittedName>
</protein>